<dbReference type="GO" id="GO:0005829">
    <property type="term" value="C:cytosol"/>
    <property type="evidence" value="ECO:0007669"/>
    <property type="project" value="TreeGrafter"/>
</dbReference>
<dbReference type="PRINTS" id="PR00145">
    <property type="entry name" value="ARGSUCLYASE"/>
</dbReference>
<dbReference type="InterPro" id="IPR024083">
    <property type="entry name" value="Fumarase/histidase_N"/>
</dbReference>
<accession>A0A1C4A0P9</accession>
<dbReference type="SUPFAM" id="SSF48557">
    <property type="entry name" value="L-aspartase-like"/>
    <property type="match status" value="1"/>
</dbReference>
<keyword evidence="5" id="KW-0963">Cytoplasm</keyword>
<dbReference type="GO" id="GO:0006531">
    <property type="term" value="P:aspartate metabolic process"/>
    <property type="evidence" value="ECO:0007669"/>
    <property type="project" value="InterPro"/>
</dbReference>
<dbReference type="PROSITE" id="PS00163">
    <property type="entry name" value="FUMARATE_LYASES"/>
    <property type="match status" value="1"/>
</dbReference>
<evidence type="ECO:0000256" key="4">
    <source>
        <dbReference type="ARBA" id="ARBA00016146"/>
    </source>
</evidence>
<dbReference type="PANTHER" id="PTHR42696:SF2">
    <property type="entry name" value="ASPARTATE AMMONIA-LYASE"/>
    <property type="match status" value="1"/>
</dbReference>
<evidence type="ECO:0000256" key="5">
    <source>
        <dbReference type="ARBA" id="ARBA00022490"/>
    </source>
</evidence>
<dbReference type="FunFam" id="1.20.200.10:FF:000001">
    <property type="entry name" value="Fumarate hydratase, mitochondrial"/>
    <property type="match status" value="1"/>
</dbReference>
<evidence type="ECO:0000313" key="12">
    <source>
        <dbReference type="Proteomes" id="UP000196052"/>
    </source>
</evidence>
<evidence type="ECO:0000259" key="9">
    <source>
        <dbReference type="Pfam" id="PF00206"/>
    </source>
</evidence>
<evidence type="ECO:0000256" key="1">
    <source>
        <dbReference type="ARBA" id="ARBA00001494"/>
    </source>
</evidence>
<evidence type="ECO:0000256" key="8">
    <source>
        <dbReference type="RuleBase" id="RU362017"/>
    </source>
</evidence>
<comment type="similarity">
    <text evidence="2 8">Belongs to the class-II fumarase/aspartase family. Aspartase subfamily.</text>
</comment>
<reference evidence="12" key="1">
    <citation type="submission" date="2016-08" db="EMBL/GenBank/DDBJ databases">
        <authorList>
            <person name="Loux V."/>
            <person name="Rue O."/>
        </authorList>
    </citation>
    <scope>NUCLEOTIDE SEQUENCE [LARGE SCALE GENOMIC DNA]</scope>
    <source>
        <strain evidence="12">INRA Bc05-F1</strain>
    </source>
</reference>
<feature type="domain" description="Fumarate lyase N-terminal" evidence="9">
    <location>
        <begin position="15"/>
        <end position="344"/>
    </location>
</feature>
<keyword evidence="6 8" id="KW-0456">Lyase</keyword>
<evidence type="ECO:0000259" key="10">
    <source>
        <dbReference type="Pfam" id="PF10415"/>
    </source>
</evidence>
<dbReference type="RefSeq" id="WP_088121267.1">
    <property type="nucleotide sequence ID" value="NZ_FMBE01000011.1"/>
</dbReference>
<organism evidence="11 12">
    <name type="scientific">Bacillus wiedmannii</name>
    <dbReference type="NCBI Taxonomy" id="1890302"/>
    <lineage>
        <taxon>Bacteria</taxon>
        <taxon>Bacillati</taxon>
        <taxon>Bacillota</taxon>
        <taxon>Bacilli</taxon>
        <taxon>Bacillales</taxon>
        <taxon>Bacillaceae</taxon>
        <taxon>Bacillus</taxon>
        <taxon>Bacillus cereus group</taxon>
    </lineage>
</organism>
<evidence type="ECO:0000256" key="2">
    <source>
        <dbReference type="ARBA" id="ARBA00005596"/>
    </source>
</evidence>
<proteinExistence type="inferred from homology"/>
<evidence type="ECO:0000256" key="3">
    <source>
        <dbReference type="ARBA" id="ARBA00012992"/>
    </source>
</evidence>
<sequence>MIATKDIRIEKDFLGEKEVPSVAYYGVQTLRAVENFPITGYRIHPSLITAMAIVKKAAALANMDTGYLAKDIGYEIAEAAQEIVDGKFHDQFIVDPIQGGAGTSINMNTNEVIANRALERMGCEKGEYVKISPNTHVNMAQSTNDAFPTGIHIATLMMLEELLITMEELHAAFREKAKEFDYVIKMGRTHLQDAVPIRLGQEFEAYSRVLERDIKRIKQSRQHLYEVNMGATAVGTGLNANPTYIEQVVKHLRTFSGFPLVGAEHLVDATQNTDAYTEVSAALKVCMMNMSKIANDLRIMASGPRVGLAEIQLPARQPGSSIMPGKVNPVMAEVINQVAFQVIGNDHTICLASEAGQLELNVMEPVLVFNLIQSISIMNNGFRVFREYCIKGITANEELLKQYVEKSVGIITAVNPHIGYEVASRIAREAIETGKSVRELCLEHGVLTEEELDIILDPFEMTHPEIAGASLLKNKKM</sequence>
<dbReference type="GO" id="GO:0006099">
    <property type="term" value="P:tricarboxylic acid cycle"/>
    <property type="evidence" value="ECO:0007669"/>
    <property type="project" value="InterPro"/>
</dbReference>
<dbReference type="PANTHER" id="PTHR42696">
    <property type="entry name" value="ASPARTATE AMMONIA-LYASE"/>
    <property type="match status" value="1"/>
</dbReference>
<dbReference type="Gene3D" id="1.10.40.30">
    <property type="entry name" value="Fumarase/aspartase (C-terminal domain)"/>
    <property type="match status" value="1"/>
</dbReference>
<dbReference type="Gene3D" id="1.10.275.10">
    <property type="entry name" value="Fumarase/aspartase (N-terminal domain)"/>
    <property type="match status" value="1"/>
</dbReference>
<evidence type="ECO:0000256" key="6">
    <source>
        <dbReference type="ARBA" id="ARBA00023239"/>
    </source>
</evidence>
<protein>
    <recommendedName>
        <fullName evidence="4 7">Aspartate ammonia-lyase</fullName>
        <shortName evidence="8">Aspartase</shortName>
        <ecNumber evidence="3 7">4.3.1.1</ecNumber>
    </recommendedName>
</protein>
<dbReference type="Pfam" id="PF10415">
    <property type="entry name" value="FumaraseC_C"/>
    <property type="match status" value="1"/>
</dbReference>
<dbReference type="NCBIfam" id="TIGR00839">
    <property type="entry name" value="aspA"/>
    <property type="match status" value="1"/>
</dbReference>
<dbReference type="Gene3D" id="1.20.200.10">
    <property type="entry name" value="Fumarase/aspartase (Central domain)"/>
    <property type="match status" value="1"/>
</dbReference>
<gene>
    <name evidence="11" type="ORF">BC05F1_00606</name>
</gene>
<dbReference type="AlphaFoldDB" id="A0A1C4A0P9"/>
<evidence type="ECO:0000313" key="11">
    <source>
        <dbReference type="EMBL" id="SCB88020.1"/>
    </source>
</evidence>
<name>A0A1C4A0P9_9BACI</name>
<dbReference type="Proteomes" id="UP000196052">
    <property type="component" value="Unassembled WGS sequence"/>
</dbReference>
<comment type="catalytic activity">
    <reaction evidence="1 8">
        <text>L-aspartate = fumarate + NH4(+)</text>
        <dbReference type="Rhea" id="RHEA:16601"/>
        <dbReference type="ChEBI" id="CHEBI:28938"/>
        <dbReference type="ChEBI" id="CHEBI:29806"/>
        <dbReference type="ChEBI" id="CHEBI:29991"/>
        <dbReference type="EC" id="4.3.1.1"/>
    </reaction>
</comment>
<dbReference type="EC" id="4.3.1.1" evidence="3 7"/>
<dbReference type="NCBIfam" id="NF008909">
    <property type="entry name" value="PRK12273.1"/>
    <property type="match status" value="1"/>
</dbReference>
<feature type="domain" description="Fumarase C C-terminal" evidence="10">
    <location>
        <begin position="410"/>
        <end position="463"/>
    </location>
</feature>
<dbReference type="FunFam" id="1.10.40.30:FF:000002">
    <property type="entry name" value="Fumarate hydratase class II"/>
    <property type="match status" value="1"/>
</dbReference>
<evidence type="ECO:0000256" key="7">
    <source>
        <dbReference type="NCBIfam" id="TIGR00839"/>
    </source>
</evidence>
<dbReference type="CDD" id="cd01357">
    <property type="entry name" value="Aspartase"/>
    <property type="match status" value="1"/>
</dbReference>
<dbReference type="GO" id="GO:0008797">
    <property type="term" value="F:aspartate ammonia-lyase activity"/>
    <property type="evidence" value="ECO:0007669"/>
    <property type="project" value="UniProtKB-UniRule"/>
</dbReference>
<dbReference type="InterPro" id="IPR008948">
    <property type="entry name" value="L-Aspartase-like"/>
</dbReference>
<dbReference type="FunFam" id="1.10.275.10:FF:000001">
    <property type="entry name" value="Fumarate hydratase, mitochondrial"/>
    <property type="match status" value="1"/>
</dbReference>
<dbReference type="InterPro" id="IPR020557">
    <property type="entry name" value="Fumarate_lyase_CS"/>
</dbReference>
<dbReference type="InterPro" id="IPR018951">
    <property type="entry name" value="Fumarase_C_C"/>
</dbReference>
<dbReference type="EMBL" id="FMBE01000011">
    <property type="protein sequence ID" value="SCB88020.1"/>
    <property type="molecule type" value="Genomic_DNA"/>
</dbReference>
<dbReference type="Pfam" id="PF00206">
    <property type="entry name" value="Lyase_1"/>
    <property type="match status" value="1"/>
</dbReference>
<dbReference type="InterPro" id="IPR000362">
    <property type="entry name" value="Fumarate_lyase_fam"/>
</dbReference>
<dbReference type="InterPro" id="IPR004708">
    <property type="entry name" value="ApsA"/>
</dbReference>
<dbReference type="PRINTS" id="PR00149">
    <property type="entry name" value="FUMRATELYASE"/>
</dbReference>
<dbReference type="InterPro" id="IPR022761">
    <property type="entry name" value="Fumarate_lyase_N"/>
</dbReference>
<dbReference type="InterPro" id="IPR051546">
    <property type="entry name" value="Aspartate_Ammonia-Lyase"/>
</dbReference>
<dbReference type="NCBIfam" id="NF011092">
    <property type="entry name" value="PRK14515.1"/>
    <property type="match status" value="1"/>
</dbReference>